<keyword evidence="8" id="KW-0233">DNA recombination</keyword>
<keyword evidence="4" id="KW-0378">Hydrolase</keyword>
<dbReference type="PANTHER" id="PTHR12604:SF4">
    <property type="entry name" value="X-RAY REPAIR CROSS-COMPLEMENTING PROTEIN 5"/>
    <property type="match status" value="1"/>
</dbReference>
<dbReference type="Proteomes" id="UP000051574">
    <property type="component" value="Unassembled WGS sequence"/>
</dbReference>
<dbReference type="GO" id="GO:0005524">
    <property type="term" value="F:ATP binding"/>
    <property type="evidence" value="ECO:0007669"/>
    <property type="project" value="UniProtKB-KW"/>
</dbReference>
<dbReference type="OrthoDB" id="30826at2759"/>
<dbReference type="Gene3D" id="2.40.290.10">
    <property type="match status" value="1"/>
</dbReference>
<dbReference type="SMART" id="SM00559">
    <property type="entry name" value="Ku78"/>
    <property type="match status" value="1"/>
</dbReference>
<keyword evidence="3" id="KW-0227">DNA damage</keyword>
<evidence type="ECO:0000256" key="5">
    <source>
        <dbReference type="ARBA" id="ARBA00022806"/>
    </source>
</evidence>
<feature type="domain" description="Ku" evidence="11">
    <location>
        <begin position="275"/>
        <end position="410"/>
    </location>
</feature>
<dbReference type="GO" id="GO:0006303">
    <property type="term" value="P:double-strand break repair via nonhomologous end joining"/>
    <property type="evidence" value="ECO:0007669"/>
    <property type="project" value="InterPro"/>
</dbReference>
<sequence>MGPRKKNKCSVIVFDMSCNSEFKQEAIRTYLNICGDTYFAENLDSAQLILINTAETNNKKNDRDPRRYKNIVEATEMVAYNPANVKYIEDALPALGNWLEGIEVAVDALVSGTESALYDTFGLIVLSDLSAELNMPKENINEAIKNIRRDLNDIDAYIYFLGPAIPVPKMLRSKKDVYDWVQNLDPQNETTNVQFAIRILEECMGVICNMEMGLDLVQSYVNGRRGFPFTEPLKFQDLEIITACIKLLDCQSLLSLRRDKDGFPEKVYVQAEDQSKEVDQMNIIRGLTLHNKLVIIPQDVAKGVKSYNRFFKLLGFTDMSNVSEDYMLASSTSVVVPYGTKDPEIGGVNYIIKACIKMHKYGIALRAYMKNTRPKLYCLLPKENPLCFIAVEVPYAQDVQILYETKDCDSIRLKEDAYSDYDNVGELKNDIYEYLDSIALEGRVALHPSLRQNFNKRKMVTNLLRKIKDEPVEEVRLPLGELRIEFPEELYESINQNWFPNNEASMETDDTF</sequence>
<protein>
    <recommendedName>
        <fullName evidence="11">Ku domain-containing protein</fullName>
    </recommendedName>
</protein>
<evidence type="ECO:0000256" key="2">
    <source>
        <dbReference type="ARBA" id="ARBA00022741"/>
    </source>
</evidence>
<keyword evidence="2" id="KW-0547">Nucleotide-binding</keyword>
<dbReference type="GO" id="GO:0003690">
    <property type="term" value="F:double-stranded DNA binding"/>
    <property type="evidence" value="ECO:0007669"/>
    <property type="project" value="TreeGrafter"/>
</dbReference>
<dbReference type="SUPFAM" id="SSF53300">
    <property type="entry name" value="vWA-like"/>
    <property type="match status" value="1"/>
</dbReference>
<keyword evidence="13" id="KW-1185">Reference proteome</keyword>
<evidence type="ECO:0000256" key="7">
    <source>
        <dbReference type="ARBA" id="ARBA00023125"/>
    </source>
</evidence>
<evidence type="ECO:0000256" key="9">
    <source>
        <dbReference type="ARBA" id="ARBA00023204"/>
    </source>
</evidence>
<accession>A0A0T6AV22</accession>
<dbReference type="GO" id="GO:0000723">
    <property type="term" value="P:telomere maintenance"/>
    <property type="evidence" value="ECO:0007669"/>
    <property type="project" value="TreeGrafter"/>
</dbReference>
<evidence type="ECO:0000256" key="3">
    <source>
        <dbReference type="ARBA" id="ARBA00022763"/>
    </source>
</evidence>
<dbReference type="InterPro" id="IPR016194">
    <property type="entry name" value="SPOC-like_C_dom_sf"/>
</dbReference>
<evidence type="ECO:0000259" key="11">
    <source>
        <dbReference type="SMART" id="SM00559"/>
    </source>
</evidence>
<evidence type="ECO:0000256" key="4">
    <source>
        <dbReference type="ARBA" id="ARBA00022801"/>
    </source>
</evidence>
<reference evidence="12 13" key="1">
    <citation type="submission" date="2015-09" db="EMBL/GenBank/DDBJ databases">
        <title>Draft genome of the scarab beetle Oryctes borbonicus.</title>
        <authorList>
            <person name="Meyer J.M."/>
            <person name="Markov G.V."/>
            <person name="Baskaran P."/>
            <person name="Herrmann M."/>
            <person name="Sommer R.J."/>
            <person name="Roedelsperger C."/>
        </authorList>
    </citation>
    <scope>NUCLEOTIDE SEQUENCE [LARGE SCALE GENOMIC DNA]</scope>
    <source>
        <strain evidence="12">OB123</strain>
        <tissue evidence="12">Whole animal</tissue>
    </source>
</reference>
<keyword evidence="9" id="KW-0234">DNA repair</keyword>
<keyword evidence="10" id="KW-0539">Nucleus</keyword>
<dbReference type="Gene3D" id="3.40.50.410">
    <property type="entry name" value="von Willebrand factor, type A domain"/>
    <property type="match status" value="1"/>
</dbReference>
<evidence type="ECO:0000256" key="1">
    <source>
        <dbReference type="ARBA" id="ARBA00004123"/>
    </source>
</evidence>
<dbReference type="GO" id="GO:0006310">
    <property type="term" value="P:DNA recombination"/>
    <property type="evidence" value="ECO:0007669"/>
    <property type="project" value="UniProtKB-KW"/>
</dbReference>
<dbReference type="GO" id="GO:0004386">
    <property type="term" value="F:helicase activity"/>
    <property type="evidence" value="ECO:0007669"/>
    <property type="project" value="UniProtKB-KW"/>
</dbReference>
<proteinExistence type="predicted"/>
<dbReference type="PANTHER" id="PTHR12604">
    <property type="entry name" value="KU AUTOANTIGEN DNA HELICASE"/>
    <property type="match status" value="1"/>
</dbReference>
<dbReference type="Pfam" id="PF02735">
    <property type="entry name" value="Ku"/>
    <property type="match status" value="1"/>
</dbReference>
<dbReference type="GO" id="GO:0043564">
    <property type="term" value="C:Ku70:Ku80 complex"/>
    <property type="evidence" value="ECO:0007669"/>
    <property type="project" value="TreeGrafter"/>
</dbReference>
<keyword evidence="6" id="KW-0067">ATP-binding</keyword>
<dbReference type="SUPFAM" id="SSF100939">
    <property type="entry name" value="SPOC domain-like"/>
    <property type="match status" value="1"/>
</dbReference>
<evidence type="ECO:0000313" key="13">
    <source>
        <dbReference type="Proteomes" id="UP000051574"/>
    </source>
</evidence>
<evidence type="ECO:0000313" key="12">
    <source>
        <dbReference type="EMBL" id="KRT78763.1"/>
    </source>
</evidence>
<comment type="caution">
    <text evidence="12">The sequence shown here is derived from an EMBL/GenBank/DDBJ whole genome shotgun (WGS) entry which is preliminary data.</text>
</comment>
<keyword evidence="5" id="KW-0347">Helicase</keyword>
<name>A0A0T6AV22_9SCAR</name>
<organism evidence="12 13">
    <name type="scientific">Oryctes borbonicus</name>
    <dbReference type="NCBI Taxonomy" id="1629725"/>
    <lineage>
        <taxon>Eukaryota</taxon>
        <taxon>Metazoa</taxon>
        <taxon>Ecdysozoa</taxon>
        <taxon>Arthropoda</taxon>
        <taxon>Hexapoda</taxon>
        <taxon>Insecta</taxon>
        <taxon>Pterygota</taxon>
        <taxon>Neoptera</taxon>
        <taxon>Endopterygota</taxon>
        <taxon>Coleoptera</taxon>
        <taxon>Polyphaga</taxon>
        <taxon>Scarabaeiformia</taxon>
        <taxon>Scarabaeidae</taxon>
        <taxon>Dynastinae</taxon>
        <taxon>Oryctes</taxon>
    </lineage>
</organism>
<evidence type="ECO:0000256" key="8">
    <source>
        <dbReference type="ARBA" id="ARBA00023172"/>
    </source>
</evidence>
<dbReference type="EMBL" id="LJIG01022778">
    <property type="protein sequence ID" value="KRT78763.1"/>
    <property type="molecule type" value="Genomic_DNA"/>
</dbReference>
<dbReference type="GO" id="GO:0016787">
    <property type="term" value="F:hydrolase activity"/>
    <property type="evidence" value="ECO:0007669"/>
    <property type="project" value="UniProtKB-KW"/>
</dbReference>
<evidence type="ECO:0000256" key="6">
    <source>
        <dbReference type="ARBA" id="ARBA00022840"/>
    </source>
</evidence>
<comment type="subcellular location">
    <subcellularLocation>
        <location evidence="1">Nucleus</location>
    </subcellularLocation>
</comment>
<gene>
    <name evidence="12" type="ORF">AMK59_8417</name>
</gene>
<evidence type="ECO:0000256" key="10">
    <source>
        <dbReference type="ARBA" id="ARBA00023242"/>
    </source>
</evidence>
<keyword evidence="7" id="KW-0238">DNA-binding</keyword>
<dbReference type="InterPro" id="IPR036465">
    <property type="entry name" value="vWFA_dom_sf"/>
</dbReference>
<dbReference type="GO" id="GO:0042162">
    <property type="term" value="F:telomeric DNA binding"/>
    <property type="evidence" value="ECO:0007669"/>
    <property type="project" value="TreeGrafter"/>
</dbReference>
<dbReference type="AlphaFoldDB" id="A0A0T6AV22"/>
<dbReference type="InterPro" id="IPR006164">
    <property type="entry name" value="DNA_bd_Ku70/Ku80"/>
</dbReference>